<evidence type="ECO:0000313" key="2">
    <source>
        <dbReference type="EMBL" id="AKU14858.1"/>
    </source>
</evidence>
<protein>
    <submittedName>
        <fullName evidence="2">Uncharacterized protein</fullName>
    </submittedName>
</protein>
<dbReference type="AlphaFoldDB" id="A0A0K1JE40"/>
<dbReference type="KEGG" id="lmoi:VV02_01550"/>
<dbReference type="STRING" id="571913.VV02_01550"/>
<reference evidence="2 3" key="1">
    <citation type="submission" date="2015-03" db="EMBL/GenBank/DDBJ databases">
        <title>Luteipulveratus halotolerans sp. nov., a novel actinobacterium (Dermacoccaceae) from Sarawak, Malaysia.</title>
        <authorList>
            <person name="Juboi H."/>
            <person name="Basik A."/>
            <person name="Shamsul S.S."/>
            <person name="Arnold P."/>
            <person name="Schmitt E.K."/>
            <person name="Sanglier J.-J."/>
            <person name="Yeo T."/>
        </authorList>
    </citation>
    <scope>NUCLEOTIDE SEQUENCE [LARGE SCALE GENOMIC DNA]</scope>
    <source>
        <strain evidence="2 3">MN07-A0370</strain>
    </source>
</reference>
<name>A0A0K1JE40_9MICO</name>
<accession>A0A0K1JE40</accession>
<feature type="compositionally biased region" description="Basic and acidic residues" evidence="1">
    <location>
        <begin position="378"/>
        <end position="394"/>
    </location>
</feature>
<evidence type="ECO:0000256" key="1">
    <source>
        <dbReference type="SAM" id="MobiDB-lite"/>
    </source>
</evidence>
<dbReference type="Gene3D" id="1.25.40.10">
    <property type="entry name" value="Tetratricopeptide repeat domain"/>
    <property type="match status" value="1"/>
</dbReference>
<organism evidence="2 3">
    <name type="scientific">Luteipulveratus mongoliensis</name>
    <dbReference type="NCBI Taxonomy" id="571913"/>
    <lineage>
        <taxon>Bacteria</taxon>
        <taxon>Bacillati</taxon>
        <taxon>Actinomycetota</taxon>
        <taxon>Actinomycetes</taxon>
        <taxon>Micrococcales</taxon>
        <taxon>Dermacoccaceae</taxon>
        <taxon>Luteipulveratus</taxon>
    </lineage>
</organism>
<sequence>MALWHQRFKELRLARDWSLTDAAIAFCAASDLHASDRVETVRRQIPRWESGETALPCAQNRAAIARMFGLPVRNLFPTRQIADPALPSRLAPDTLTELMTRLHSRRVSASALEQVAGEVDRLCTEYASHDNHVVLAEAEQWGQELVGLKEQLDLSGMKETLRLLGWLSLLRSCLLYDTGDELGANRARLHAVGIATDLGDMRMLAWGSEITAWIALTKGDLVQVVAAANAGVEMAPHSDVAAQLHAQTAKAYARMGDRHKTEVELEKVRRVLDRIAMPENLRNHFAVDPTKASFYAMDAYRVLGADSLASAMANHVVATSQTPSHVISPMRLAEAVLTKATVAARAGDVAGAVTLAERALGQDRHSVPSLRMVAQETAREMGRTDPRAAADFGHHIRTLS</sequence>
<feature type="region of interest" description="Disordered" evidence="1">
    <location>
        <begin position="378"/>
        <end position="400"/>
    </location>
</feature>
<evidence type="ECO:0000313" key="3">
    <source>
        <dbReference type="Proteomes" id="UP000066480"/>
    </source>
</evidence>
<keyword evidence="3" id="KW-1185">Reference proteome</keyword>
<dbReference type="EMBL" id="CP011112">
    <property type="protein sequence ID" value="AKU14858.1"/>
    <property type="molecule type" value="Genomic_DNA"/>
</dbReference>
<gene>
    <name evidence="2" type="ORF">VV02_01550</name>
</gene>
<proteinExistence type="predicted"/>
<dbReference type="Proteomes" id="UP000066480">
    <property type="component" value="Chromosome"/>
</dbReference>
<dbReference type="InterPro" id="IPR011990">
    <property type="entry name" value="TPR-like_helical_dom_sf"/>
</dbReference>